<keyword evidence="5 11" id="KW-0808">Transferase</keyword>
<dbReference type="InterPro" id="IPR027251">
    <property type="entry name" value="Diacylglycerol_acylTrfase1"/>
</dbReference>
<dbReference type="GO" id="GO:0019432">
    <property type="term" value="P:triglyceride biosynthetic process"/>
    <property type="evidence" value="ECO:0007669"/>
    <property type="project" value="UniProtKB-ARBA"/>
</dbReference>
<evidence type="ECO:0000256" key="11">
    <source>
        <dbReference type="PIRNR" id="PIRNR000439"/>
    </source>
</evidence>
<dbReference type="InterPro" id="IPR014371">
    <property type="entry name" value="Oat_ACAT_DAG_ARE"/>
</dbReference>
<evidence type="ECO:0000256" key="3">
    <source>
        <dbReference type="ARBA" id="ARBA00005189"/>
    </source>
</evidence>
<evidence type="ECO:0000256" key="5">
    <source>
        <dbReference type="ARBA" id="ARBA00022679"/>
    </source>
</evidence>
<keyword evidence="9 11" id="KW-0472">Membrane</keyword>
<evidence type="ECO:0000313" key="15">
    <source>
        <dbReference type="EMBL" id="KAL3532643.1"/>
    </source>
</evidence>
<dbReference type="AlphaFoldDB" id="A0ABD3AN84"/>
<feature type="transmembrane region" description="Helical" evidence="14">
    <location>
        <begin position="330"/>
        <end position="348"/>
    </location>
</feature>
<feature type="transmembrane region" description="Helical" evidence="14">
    <location>
        <begin position="215"/>
        <end position="237"/>
    </location>
</feature>
<protein>
    <recommendedName>
        <fullName evidence="11">O-acyltransferase</fullName>
    </recommendedName>
</protein>
<proteinExistence type="inferred from homology"/>
<dbReference type="GO" id="GO:0004144">
    <property type="term" value="F:diacylglycerol O-acyltransferase activity"/>
    <property type="evidence" value="ECO:0007669"/>
    <property type="project" value="UniProtKB-ARBA"/>
</dbReference>
<sequence>MAIIDSPESVEPATETAEAMSSAENVRNYSNYDRTGSLRMRRRASEAVAKELEFDSDEIVVVGNGAGVNDGVELVMLLSSGKDDKEEVKVGSGDGRGVDQRSSLSSSSSSFKFAYRPSVPAHRRIKESPLSSDAIFKQSHAGLFNLCIVVLVAVNSRLIIENLMKYGWLIKSDFWFSSRSLRDWPLLMCCLSLPVFPLAAFSVEKLVQKKYISEPVAVILHIILSTTAILYPVLVILRCDSAVLSGVNLMLFACIVWLKLISYAHTNYDMRSLAKSLDKGSVLPNYLNTDFIYDVSFKGLAYFMVAPTLCYQPSYPRTSCIRKGWVVRQLIKLVIFSGLMGFIVEQYINPIVQHSQHPLKGNLLYAIERVLKLSVPNLYVWLCMFYCFFHLWLNILAELLCFGDREFYKDWWNAKTIEEYWRMWNMPVHKWMVRHIYFPCLRNGIPKGVAILIAFLVSAIFHELCIAVPCHIFKFWAFIGIMFQVPLVVLTKYLQAKFKNSMVGNMMFWCFFSILGQPMCVLLYYHDLMNRKGNST</sequence>
<comment type="similarity">
    <text evidence="4 11">Belongs to the membrane-bound acyltransferase family. Sterol o-acyltransferase subfamily.</text>
</comment>
<evidence type="ECO:0000256" key="2">
    <source>
        <dbReference type="ARBA" id="ARBA00004771"/>
    </source>
</evidence>
<organism evidence="15 16">
    <name type="scientific">Cinchona calisaya</name>
    <dbReference type="NCBI Taxonomy" id="153742"/>
    <lineage>
        <taxon>Eukaryota</taxon>
        <taxon>Viridiplantae</taxon>
        <taxon>Streptophyta</taxon>
        <taxon>Embryophyta</taxon>
        <taxon>Tracheophyta</taxon>
        <taxon>Spermatophyta</taxon>
        <taxon>Magnoliopsida</taxon>
        <taxon>eudicotyledons</taxon>
        <taxon>Gunneridae</taxon>
        <taxon>Pentapetalae</taxon>
        <taxon>asterids</taxon>
        <taxon>lamiids</taxon>
        <taxon>Gentianales</taxon>
        <taxon>Rubiaceae</taxon>
        <taxon>Cinchonoideae</taxon>
        <taxon>Cinchoneae</taxon>
        <taxon>Cinchona</taxon>
    </lineage>
</organism>
<keyword evidence="7 11" id="KW-0256">Endoplasmic reticulum</keyword>
<keyword evidence="10 11" id="KW-0012">Acyltransferase</keyword>
<accession>A0ABD3AN84</accession>
<feature type="transmembrane region" description="Helical" evidence="14">
    <location>
        <begin position="449"/>
        <end position="469"/>
    </location>
</feature>
<dbReference type="GO" id="GO:0005789">
    <property type="term" value="C:endoplasmic reticulum membrane"/>
    <property type="evidence" value="ECO:0007669"/>
    <property type="project" value="UniProtKB-SubCell"/>
</dbReference>
<feature type="active site" evidence="12">
    <location>
        <position position="462"/>
    </location>
</feature>
<evidence type="ECO:0000256" key="7">
    <source>
        <dbReference type="ARBA" id="ARBA00022824"/>
    </source>
</evidence>
<evidence type="ECO:0000256" key="13">
    <source>
        <dbReference type="SAM" id="MobiDB-lite"/>
    </source>
</evidence>
<dbReference type="Proteomes" id="UP001630127">
    <property type="component" value="Unassembled WGS sequence"/>
</dbReference>
<feature type="region of interest" description="Disordered" evidence="13">
    <location>
        <begin position="1"/>
        <end position="22"/>
    </location>
</feature>
<keyword evidence="8 14" id="KW-1133">Transmembrane helix</keyword>
<name>A0ABD3AN84_9GENT</name>
<reference evidence="15 16" key="1">
    <citation type="submission" date="2024-11" db="EMBL/GenBank/DDBJ databases">
        <title>A near-complete genome assembly of Cinchona calisaya.</title>
        <authorList>
            <person name="Lian D.C."/>
            <person name="Zhao X.W."/>
            <person name="Wei L."/>
        </authorList>
    </citation>
    <scope>NUCLEOTIDE SEQUENCE [LARGE SCALE GENOMIC DNA]</scope>
    <source>
        <tissue evidence="15">Nenye</tissue>
    </source>
</reference>
<comment type="pathway">
    <text evidence="2">Glycerolipid metabolism; triacylglycerol biosynthesis.</text>
</comment>
<keyword evidence="6 14" id="KW-0812">Transmembrane</keyword>
<keyword evidence="16" id="KW-1185">Reference proteome</keyword>
<evidence type="ECO:0000256" key="10">
    <source>
        <dbReference type="ARBA" id="ARBA00023315"/>
    </source>
</evidence>
<feature type="transmembrane region" description="Helical" evidence="14">
    <location>
        <begin position="143"/>
        <end position="164"/>
    </location>
</feature>
<feature type="region of interest" description="Disordered" evidence="13">
    <location>
        <begin position="85"/>
        <end position="105"/>
    </location>
</feature>
<evidence type="ECO:0000256" key="4">
    <source>
        <dbReference type="ARBA" id="ARBA00009010"/>
    </source>
</evidence>
<evidence type="ECO:0000256" key="1">
    <source>
        <dbReference type="ARBA" id="ARBA00004477"/>
    </source>
</evidence>
<comment type="pathway">
    <text evidence="3">Lipid metabolism.</text>
</comment>
<dbReference type="PANTHER" id="PTHR10408:SF7">
    <property type="entry name" value="DIACYLGLYCEROL O-ACYLTRANSFERASE 1"/>
    <property type="match status" value="1"/>
</dbReference>
<feature type="transmembrane region" description="Helical" evidence="14">
    <location>
        <begin position="378"/>
        <end position="402"/>
    </location>
</feature>
<dbReference type="InterPro" id="IPR004299">
    <property type="entry name" value="MBOAT_fam"/>
</dbReference>
<dbReference type="PANTHER" id="PTHR10408">
    <property type="entry name" value="STEROL O-ACYLTRANSFERASE"/>
    <property type="match status" value="1"/>
</dbReference>
<evidence type="ECO:0000256" key="8">
    <source>
        <dbReference type="ARBA" id="ARBA00022989"/>
    </source>
</evidence>
<gene>
    <name evidence="15" type="ORF">ACH5RR_006164</name>
</gene>
<feature type="transmembrane region" description="Helical" evidence="14">
    <location>
        <begin position="506"/>
        <end position="526"/>
    </location>
</feature>
<evidence type="ECO:0000313" key="16">
    <source>
        <dbReference type="Proteomes" id="UP001630127"/>
    </source>
</evidence>
<comment type="caution">
    <text evidence="15">The sequence shown here is derived from an EMBL/GenBank/DDBJ whole genome shotgun (WGS) entry which is preliminary data.</text>
</comment>
<feature type="transmembrane region" description="Helical" evidence="14">
    <location>
        <begin position="184"/>
        <end position="203"/>
    </location>
</feature>
<evidence type="ECO:0000256" key="14">
    <source>
        <dbReference type="SAM" id="Phobius"/>
    </source>
</evidence>
<comment type="subcellular location">
    <subcellularLocation>
        <location evidence="1 11">Endoplasmic reticulum membrane</location>
        <topology evidence="1 11">Multi-pass membrane protein</topology>
    </subcellularLocation>
</comment>
<evidence type="ECO:0000256" key="12">
    <source>
        <dbReference type="PIRSR" id="PIRSR000439-1"/>
    </source>
</evidence>
<dbReference type="EMBL" id="JBJUIK010000003">
    <property type="protein sequence ID" value="KAL3532643.1"/>
    <property type="molecule type" value="Genomic_DNA"/>
</dbReference>
<feature type="transmembrane region" description="Helical" evidence="14">
    <location>
        <begin position="243"/>
        <end position="261"/>
    </location>
</feature>
<dbReference type="Pfam" id="PF03062">
    <property type="entry name" value="MBOAT"/>
    <property type="match status" value="1"/>
</dbReference>
<evidence type="ECO:0000256" key="6">
    <source>
        <dbReference type="ARBA" id="ARBA00022692"/>
    </source>
</evidence>
<feature type="transmembrane region" description="Helical" evidence="14">
    <location>
        <begin position="475"/>
        <end position="494"/>
    </location>
</feature>
<evidence type="ECO:0000256" key="9">
    <source>
        <dbReference type="ARBA" id="ARBA00023136"/>
    </source>
</evidence>
<dbReference type="PIRSF" id="PIRSF500231">
    <property type="entry name" value="Oat_dag"/>
    <property type="match status" value="1"/>
</dbReference>
<feature type="compositionally biased region" description="Low complexity" evidence="13">
    <location>
        <begin position="11"/>
        <end position="22"/>
    </location>
</feature>
<dbReference type="PIRSF" id="PIRSF000439">
    <property type="entry name" value="Oat_ACAT_DAG_ARE"/>
    <property type="match status" value="1"/>
</dbReference>